<reference evidence="3" key="1">
    <citation type="submission" date="2025-08" db="UniProtKB">
        <authorList>
            <consortium name="RefSeq"/>
        </authorList>
    </citation>
    <scope>IDENTIFICATION</scope>
    <source>
        <strain evidence="3">OHB3-1</strain>
    </source>
</reference>
<evidence type="ECO:0000259" key="1">
    <source>
        <dbReference type="Pfam" id="PF13225"/>
    </source>
</evidence>
<dbReference type="RefSeq" id="XP_022146076.1">
    <property type="nucleotide sequence ID" value="XM_022290384.1"/>
</dbReference>
<dbReference type="PANTHER" id="PTHR33591:SF1">
    <property type="entry name" value="BETA-CAROTENE ISOMERASE D27, CHLOROPLASTIC"/>
    <property type="match status" value="1"/>
</dbReference>
<dbReference type="AlphaFoldDB" id="A0A6J1CYA1"/>
<dbReference type="Proteomes" id="UP000504603">
    <property type="component" value="Unplaced"/>
</dbReference>
<keyword evidence="2" id="KW-1185">Reference proteome</keyword>
<dbReference type="GO" id="GO:0005506">
    <property type="term" value="F:iron ion binding"/>
    <property type="evidence" value="ECO:0007669"/>
    <property type="project" value="InterPro"/>
</dbReference>
<dbReference type="InterPro" id="IPR025114">
    <property type="entry name" value="D27-like_C"/>
</dbReference>
<organism evidence="2 3">
    <name type="scientific">Momordica charantia</name>
    <name type="common">Bitter gourd</name>
    <name type="synonym">Balsam pear</name>
    <dbReference type="NCBI Taxonomy" id="3673"/>
    <lineage>
        <taxon>Eukaryota</taxon>
        <taxon>Viridiplantae</taxon>
        <taxon>Streptophyta</taxon>
        <taxon>Embryophyta</taxon>
        <taxon>Tracheophyta</taxon>
        <taxon>Spermatophyta</taxon>
        <taxon>Magnoliopsida</taxon>
        <taxon>eudicotyledons</taxon>
        <taxon>Gunneridae</taxon>
        <taxon>Pentapetalae</taxon>
        <taxon>rosids</taxon>
        <taxon>fabids</taxon>
        <taxon>Cucurbitales</taxon>
        <taxon>Cucurbitaceae</taxon>
        <taxon>Momordiceae</taxon>
        <taxon>Momordica</taxon>
    </lineage>
</organism>
<proteinExistence type="predicted"/>
<name>A0A6J1CYA1_MOMCH</name>
<dbReference type="GO" id="GO:0016859">
    <property type="term" value="F:cis-trans isomerase activity"/>
    <property type="evidence" value="ECO:0007669"/>
    <property type="project" value="TreeGrafter"/>
</dbReference>
<protein>
    <submittedName>
        <fullName evidence="3">Beta-carotene isomerase D27, chloroplastic</fullName>
    </submittedName>
</protein>
<dbReference type="GO" id="GO:0009536">
    <property type="term" value="C:plastid"/>
    <property type="evidence" value="ECO:0007669"/>
    <property type="project" value="TreeGrafter"/>
</dbReference>
<dbReference type="Pfam" id="PF13225">
    <property type="entry name" value="D27-like_C"/>
    <property type="match status" value="1"/>
</dbReference>
<evidence type="ECO:0000313" key="2">
    <source>
        <dbReference type="Proteomes" id="UP000504603"/>
    </source>
</evidence>
<dbReference type="PANTHER" id="PTHR33591">
    <property type="entry name" value="BETA-CAROTENE ISOMERASE D27"/>
    <property type="match status" value="1"/>
</dbReference>
<feature type="domain" description="Beta-carotene isomerase D27-like C-terminal" evidence="1">
    <location>
        <begin position="155"/>
        <end position="234"/>
    </location>
</feature>
<dbReference type="InterPro" id="IPR038938">
    <property type="entry name" value="D27-like"/>
</dbReference>
<dbReference type="GeneID" id="111015364"/>
<accession>A0A6J1CYA1</accession>
<dbReference type="GO" id="GO:1901601">
    <property type="term" value="P:strigolactone biosynthetic process"/>
    <property type="evidence" value="ECO:0007669"/>
    <property type="project" value="TreeGrafter"/>
</dbReference>
<dbReference type="OrthoDB" id="416096at2759"/>
<sequence length="261" mass="30008">MDVKFIQQKRFIIFPTLGSNNKLTKLRRNMFLPCVAVLTRPAEKNGVTDQETTKLGNINTVYRDNWFDKIATDHLSQAVQVTSGWRSKKRGYESLVEVATMASRSFNQIKQREVIMQALERAFPRPILSLIRTLLPQSKFTREYFAAFTTVFFAWLVGPCEVKESDFNGRREKNVVQINKCRFLEQTNCVGMCINLCKFPCQDFIKDSLGMPVEMVPNFDDMSCKMIFGQDPPASVDDPVLKQPCYKICKTKAKHTTNCFI</sequence>
<dbReference type="KEGG" id="mcha:111015364"/>
<keyword evidence="3" id="KW-0413">Isomerase</keyword>
<evidence type="ECO:0000313" key="3">
    <source>
        <dbReference type="RefSeq" id="XP_022146076.1"/>
    </source>
</evidence>
<gene>
    <name evidence="3" type="primary">LOC111015364</name>
</gene>